<accession>A0A6A5H0G1</accession>
<reference evidence="2 3" key="1">
    <citation type="submission" date="2019-12" db="EMBL/GenBank/DDBJ databases">
        <title>Chromosome-level assembly of the Caenorhabditis remanei genome.</title>
        <authorList>
            <person name="Teterina A.A."/>
            <person name="Willis J.H."/>
            <person name="Phillips P.C."/>
        </authorList>
    </citation>
    <scope>NUCLEOTIDE SEQUENCE [LARGE SCALE GENOMIC DNA]</scope>
    <source>
        <strain evidence="2 3">PX506</strain>
        <tissue evidence="2">Whole organism</tissue>
    </source>
</reference>
<dbReference type="Pfam" id="PF00646">
    <property type="entry name" value="F-box"/>
    <property type="match status" value="1"/>
</dbReference>
<evidence type="ECO:0000313" key="3">
    <source>
        <dbReference type="Proteomes" id="UP000483820"/>
    </source>
</evidence>
<dbReference type="PANTHER" id="PTHR22899">
    <property type="entry name" value="CYCLIN-RELATED F-BOX FAMILY"/>
    <property type="match status" value="1"/>
</dbReference>
<protein>
    <recommendedName>
        <fullName evidence="1">F-box domain-containing protein</fullName>
    </recommendedName>
</protein>
<dbReference type="PROSITE" id="PS50181">
    <property type="entry name" value="FBOX"/>
    <property type="match status" value="1"/>
</dbReference>
<dbReference type="CTD" id="78774741"/>
<evidence type="ECO:0000259" key="1">
    <source>
        <dbReference type="PROSITE" id="PS50181"/>
    </source>
</evidence>
<dbReference type="RefSeq" id="XP_053586594.1">
    <property type="nucleotide sequence ID" value="XM_053727017.1"/>
</dbReference>
<evidence type="ECO:0000313" key="2">
    <source>
        <dbReference type="EMBL" id="KAF1760501.1"/>
    </source>
</evidence>
<dbReference type="EMBL" id="WUAV01000003">
    <property type="protein sequence ID" value="KAF1760501.1"/>
    <property type="molecule type" value="Genomic_DNA"/>
</dbReference>
<dbReference type="PANTHER" id="PTHR22899:SF0">
    <property type="entry name" value="F-BOX ASSOCIATED DOMAIN-CONTAINING PROTEIN-RELATED"/>
    <property type="match status" value="1"/>
</dbReference>
<dbReference type="AlphaFoldDB" id="A0A6A5H0G1"/>
<organism evidence="2 3">
    <name type="scientific">Caenorhabditis remanei</name>
    <name type="common">Caenorhabditis vulgaris</name>
    <dbReference type="NCBI Taxonomy" id="31234"/>
    <lineage>
        <taxon>Eukaryota</taxon>
        <taxon>Metazoa</taxon>
        <taxon>Ecdysozoa</taxon>
        <taxon>Nematoda</taxon>
        <taxon>Chromadorea</taxon>
        <taxon>Rhabditida</taxon>
        <taxon>Rhabditina</taxon>
        <taxon>Rhabditomorpha</taxon>
        <taxon>Rhabditoidea</taxon>
        <taxon>Rhabditidae</taxon>
        <taxon>Peloderinae</taxon>
        <taxon>Caenorhabditis</taxon>
    </lineage>
</organism>
<comment type="caution">
    <text evidence="2">The sequence shown here is derived from an EMBL/GenBank/DDBJ whole genome shotgun (WGS) entry which is preliminary data.</text>
</comment>
<dbReference type="KEGG" id="crq:GCK72_008750"/>
<dbReference type="InterPro" id="IPR012885">
    <property type="entry name" value="F-box_Sdz-33"/>
</dbReference>
<gene>
    <name evidence="2" type="ORF">GCK72_008750</name>
</gene>
<name>A0A6A5H0G1_CAERE</name>
<sequence length="562" mass="65633">MEPTFPLLRLPENIVLDVIKNMAIDPLFEFSLISRKTKNIAASLGITAQAFITICHFIDVSVYYGRSSRLFTFYNDPVDEDALIHLDSNQPISAYSLNENKTVRSSTPFSFNNWLDHIMTVFCYNKPSNVVFGLGNERFEMESVKNAITSANYLSVNGDNVEFRNREILEHFKNANELNLGRNPFEEACEVQKIFIRNFESITFHDDVSLDDMLLANSKRVELYRSISQKQFNQFLKHWICGSNPRLERMSLQIDKNDSLNGELYLKGINCMETSENAKREIRREHHLPSHADIIQIRRKDVTVYGRYFSMDRNFYNNSVDALIHLDSNQPITAYLPYERRTVRSSTPLFSFNNWLDHIKTVFCYNKPPNVVIWDGNERFEMESVKNVIKSANRLALAGGNTEFRSREILEHFKNANERNLGRNIFGEACEFQKYFIRNFNSIAFHDDVSLDDMLLVNSERVTFNRPISQKQFNQFLKHWIRGSNPRLQYMNLEIADLVNGEVYLKGINCMKMSEESKKEIREKYGIPDIEMVKIRRNEGTTAVLVPYAFETFISVRFYVLY</sequence>
<dbReference type="GeneID" id="78774741"/>
<dbReference type="InterPro" id="IPR053222">
    <property type="entry name" value="Zygotic_Embryogenesis-Asso"/>
</dbReference>
<feature type="domain" description="F-box" evidence="1">
    <location>
        <begin position="4"/>
        <end position="54"/>
    </location>
</feature>
<dbReference type="Proteomes" id="UP000483820">
    <property type="component" value="Chromosome III"/>
</dbReference>
<dbReference type="Pfam" id="PF07735">
    <property type="entry name" value="FBA_2"/>
    <property type="match status" value="2"/>
</dbReference>
<proteinExistence type="predicted"/>
<dbReference type="InterPro" id="IPR001810">
    <property type="entry name" value="F-box_dom"/>
</dbReference>